<comment type="subcellular location">
    <subcellularLocation>
        <location evidence="1">Membrane</location>
    </subcellularLocation>
</comment>
<dbReference type="Proteomes" id="UP001202328">
    <property type="component" value="Unassembled WGS sequence"/>
</dbReference>
<evidence type="ECO:0000256" key="5">
    <source>
        <dbReference type="SAM" id="Phobius"/>
    </source>
</evidence>
<keyword evidence="2 5" id="KW-0812">Transmembrane</keyword>
<dbReference type="PANTHER" id="PTHR13533">
    <property type="entry name" value="N-ACETYLNEURAMINATE 9-O-ACETYLTRANSFERASE"/>
    <property type="match status" value="1"/>
</dbReference>
<evidence type="ECO:0000256" key="4">
    <source>
        <dbReference type="ARBA" id="ARBA00023136"/>
    </source>
</evidence>
<dbReference type="PANTHER" id="PTHR13533:SF31">
    <property type="entry name" value="PROTEIN ALTERED XYLOGLUCAN 9"/>
    <property type="match status" value="1"/>
</dbReference>
<dbReference type="GO" id="GO:0045492">
    <property type="term" value="P:xylan biosynthetic process"/>
    <property type="evidence" value="ECO:0007669"/>
    <property type="project" value="TreeGrafter"/>
</dbReference>
<comment type="caution">
    <text evidence="6">The sequence shown here is derived from an EMBL/GenBank/DDBJ whole genome shotgun (WGS) entry which is preliminary data.</text>
</comment>
<keyword evidence="3 5" id="KW-1133">Transmembrane helix</keyword>
<evidence type="ECO:0000256" key="2">
    <source>
        <dbReference type="ARBA" id="ARBA00022692"/>
    </source>
</evidence>
<dbReference type="AlphaFoldDB" id="A0AAD4XTF3"/>
<keyword evidence="7" id="KW-1185">Reference proteome</keyword>
<evidence type="ECO:0000313" key="6">
    <source>
        <dbReference type="EMBL" id="KAI3946180.1"/>
    </source>
</evidence>
<sequence length="333" mass="36965">MVGTVQFGALAACIVLFVPMGLAGYHLSRNKMMFFSGALFISLAIGVHLTPYFPSVTNFVSSFSSSVVLENRSSCISFLHEIVWDVQPSIKVDEKTQLLSNVSSEKSWTWEKSAPVIACGFQKLGPSDASDLLNESWVVVAGDSQARLFVLSLMGGYLFKRHSDYQTVIEKIGVKLDFVWAPYTANLTNLLMEYKRNRQYPDVLVMGTGLWDMLHINNASDYGVSLGNDGPVTGSISIQSPHIFWLGMPTLIKSVLNTEEKREKMNFAVRNAYERELFESKLLRQNGGPLLLLNINSLSLNCGGRCTVDGTHYDGAVYEAAIHVMLNESQQRL</sequence>
<name>A0AAD4XTF3_9MAGN</name>
<proteinExistence type="predicted"/>
<reference evidence="6" key="1">
    <citation type="submission" date="2022-04" db="EMBL/GenBank/DDBJ databases">
        <title>A functionally conserved STORR gene fusion in Papaver species that diverged 16.8 million years ago.</title>
        <authorList>
            <person name="Catania T."/>
        </authorList>
    </citation>
    <scope>NUCLEOTIDE SEQUENCE</scope>
    <source>
        <strain evidence="6">S-188037</strain>
    </source>
</reference>
<protein>
    <recommendedName>
        <fullName evidence="8">Pmr5/Cas1p GDSL/SGNH-like acyl-esterase family protein</fullName>
    </recommendedName>
</protein>
<gene>
    <name evidence="6" type="ORF">MKW98_008773</name>
</gene>
<dbReference type="EMBL" id="JAJJMB010003697">
    <property type="protein sequence ID" value="KAI3946180.1"/>
    <property type="molecule type" value="Genomic_DNA"/>
</dbReference>
<feature type="transmembrane region" description="Helical" evidence="5">
    <location>
        <begin position="6"/>
        <end position="25"/>
    </location>
</feature>
<organism evidence="6 7">
    <name type="scientific">Papaver atlanticum</name>
    <dbReference type="NCBI Taxonomy" id="357466"/>
    <lineage>
        <taxon>Eukaryota</taxon>
        <taxon>Viridiplantae</taxon>
        <taxon>Streptophyta</taxon>
        <taxon>Embryophyta</taxon>
        <taxon>Tracheophyta</taxon>
        <taxon>Spermatophyta</taxon>
        <taxon>Magnoliopsida</taxon>
        <taxon>Ranunculales</taxon>
        <taxon>Papaveraceae</taxon>
        <taxon>Papaveroideae</taxon>
        <taxon>Papaver</taxon>
    </lineage>
</organism>
<dbReference type="GO" id="GO:0016020">
    <property type="term" value="C:membrane"/>
    <property type="evidence" value="ECO:0007669"/>
    <property type="project" value="UniProtKB-SubCell"/>
</dbReference>
<evidence type="ECO:0000256" key="3">
    <source>
        <dbReference type="ARBA" id="ARBA00022989"/>
    </source>
</evidence>
<keyword evidence="4 5" id="KW-0472">Membrane</keyword>
<dbReference type="GO" id="GO:0005794">
    <property type="term" value="C:Golgi apparatus"/>
    <property type="evidence" value="ECO:0007669"/>
    <property type="project" value="TreeGrafter"/>
</dbReference>
<evidence type="ECO:0000256" key="1">
    <source>
        <dbReference type="ARBA" id="ARBA00004370"/>
    </source>
</evidence>
<feature type="transmembrane region" description="Helical" evidence="5">
    <location>
        <begin position="32"/>
        <end position="53"/>
    </location>
</feature>
<evidence type="ECO:0000313" key="7">
    <source>
        <dbReference type="Proteomes" id="UP001202328"/>
    </source>
</evidence>
<evidence type="ECO:0008006" key="8">
    <source>
        <dbReference type="Google" id="ProtNLM"/>
    </source>
</evidence>
<accession>A0AAD4XTF3</accession>
<dbReference type="GO" id="GO:0016407">
    <property type="term" value="F:acetyltransferase activity"/>
    <property type="evidence" value="ECO:0007669"/>
    <property type="project" value="TreeGrafter"/>
</dbReference>